<keyword evidence="2" id="KW-1185">Reference proteome</keyword>
<dbReference type="KEGG" id="mbah:HYN46_11160"/>
<sequence length="164" mass="18427">MNEMKSAGSKSAQQQNFNQTMSLITTSGTLELYVLALDDGILGVLPQSLVLDIVALNPSEANDTYFTWQEKKIPLISVANARRTHALVIEGVEDHLQYAFALISAPITRKIRISAMKDIDSVDKHLANHPAHHYTYQYVQHEDQLWIVPDLELIERELKESGSV</sequence>
<evidence type="ECO:0008006" key="3">
    <source>
        <dbReference type="Google" id="ProtNLM"/>
    </source>
</evidence>
<protein>
    <recommendedName>
        <fullName evidence="3">CheW-like domain-containing protein</fullName>
    </recommendedName>
</protein>
<accession>A0A345P7U3</accession>
<dbReference type="AlphaFoldDB" id="A0A345P7U3"/>
<organism evidence="1 2">
    <name type="scientific">Aquirhabdus parva</name>
    <dbReference type="NCBI Taxonomy" id="2283318"/>
    <lineage>
        <taxon>Bacteria</taxon>
        <taxon>Pseudomonadati</taxon>
        <taxon>Pseudomonadota</taxon>
        <taxon>Gammaproteobacteria</taxon>
        <taxon>Moraxellales</taxon>
        <taxon>Moraxellaceae</taxon>
        <taxon>Aquirhabdus</taxon>
    </lineage>
</organism>
<dbReference type="EMBL" id="CP031222">
    <property type="protein sequence ID" value="AXI03352.1"/>
    <property type="molecule type" value="Genomic_DNA"/>
</dbReference>
<name>A0A345P7U3_9GAMM</name>
<gene>
    <name evidence="1" type="ORF">HYN46_11160</name>
</gene>
<dbReference type="RefSeq" id="WP_114899461.1">
    <property type="nucleotide sequence ID" value="NZ_CP031222.1"/>
</dbReference>
<dbReference type="Proteomes" id="UP000253940">
    <property type="component" value="Chromosome"/>
</dbReference>
<proteinExistence type="predicted"/>
<evidence type="ECO:0000313" key="1">
    <source>
        <dbReference type="EMBL" id="AXI03352.1"/>
    </source>
</evidence>
<evidence type="ECO:0000313" key="2">
    <source>
        <dbReference type="Proteomes" id="UP000253940"/>
    </source>
</evidence>
<reference evidence="1 2" key="1">
    <citation type="submission" date="2018-07" db="EMBL/GenBank/DDBJ databases">
        <title>Genome sequencing of Moraxellaceae gen. HYN0046.</title>
        <authorList>
            <person name="Kim M."/>
            <person name="Yi H."/>
        </authorList>
    </citation>
    <scope>NUCLEOTIDE SEQUENCE [LARGE SCALE GENOMIC DNA]</scope>
    <source>
        <strain evidence="1 2">HYN0046</strain>
    </source>
</reference>